<reference evidence="1" key="1">
    <citation type="submission" date="2019-11" db="EMBL/GenBank/DDBJ databases">
        <authorList>
            <person name="Li J."/>
        </authorList>
    </citation>
    <scope>NUCLEOTIDE SEQUENCE</scope>
    <source>
        <strain evidence="1">B6B</strain>
    </source>
</reference>
<dbReference type="EMBL" id="WJNG01000012">
    <property type="protein sequence ID" value="MRH43901.1"/>
    <property type="molecule type" value="Genomic_DNA"/>
</dbReference>
<protein>
    <submittedName>
        <fullName evidence="1">Uncharacterized protein</fullName>
    </submittedName>
</protein>
<dbReference type="RefSeq" id="WP_153737524.1">
    <property type="nucleotide sequence ID" value="NZ_WJNG01000012.1"/>
</dbReference>
<evidence type="ECO:0000313" key="2">
    <source>
        <dbReference type="Proteomes" id="UP000799092"/>
    </source>
</evidence>
<accession>A0A6A8DJH5</accession>
<gene>
    <name evidence="1" type="ORF">GH741_14760</name>
</gene>
<proteinExistence type="predicted"/>
<evidence type="ECO:0000313" key="1">
    <source>
        <dbReference type="EMBL" id="MRH43901.1"/>
    </source>
</evidence>
<dbReference type="Proteomes" id="UP000799092">
    <property type="component" value="Unassembled WGS sequence"/>
</dbReference>
<dbReference type="AlphaFoldDB" id="A0A6A8DJH5"/>
<keyword evidence="2" id="KW-1185">Reference proteome</keyword>
<name>A0A6A8DJH5_9BACI</name>
<sequence>MKKTVLLLTQLLVVVAVISGFSFSQDNQVSSNTEKVLAQNGISIQTENEDEEEIEVDLEKGTEVVLAIVEKLKGTLKAAPDDTKQINQLGESLEENWDMIEKEVEEKYPDDYAKIEKSLYPLIAIAKKDNPDLKELKKYLKDSEKMLMKFKEKAKAAK</sequence>
<dbReference type="OrthoDB" id="2858248at2"/>
<organism evidence="1 2">
    <name type="scientific">Aquibacillus halophilus</name>
    <dbReference type="NCBI Taxonomy" id="930132"/>
    <lineage>
        <taxon>Bacteria</taxon>
        <taxon>Bacillati</taxon>
        <taxon>Bacillota</taxon>
        <taxon>Bacilli</taxon>
        <taxon>Bacillales</taxon>
        <taxon>Bacillaceae</taxon>
        <taxon>Aquibacillus</taxon>
    </lineage>
</organism>
<comment type="caution">
    <text evidence="1">The sequence shown here is derived from an EMBL/GenBank/DDBJ whole genome shotgun (WGS) entry which is preliminary data.</text>
</comment>